<feature type="domain" description="STAS" evidence="3">
    <location>
        <begin position="29"/>
        <end position="128"/>
    </location>
</feature>
<dbReference type="PANTHER" id="PTHR33495">
    <property type="entry name" value="ANTI-SIGMA FACTOR ANTAGONIST TM_1081-RELATED-RELATED"/>
    <property type="match status" value="1"/>
</dbReference>
<reference evidence="4 5" key="1">
    <citation type="submission" date="2021-03" db="EMBL/GenBank/DDBJ databases">
        <title>Sequencing the genomes of 1000 actinobacteria strains.</title>
        <authorList>
            <person name="Klenk H.-P."/>
        </authorList>
    </citation>
    <scope>NUCLEOTIDE SEQUENCE [LARGE SCALE GENOMIC DNA]</scope>
    <source>
        <strain evidence="4 5">DSM 46670</strain>
    </source>
</reference>
<proteinExistence type="inferred from homology"/>
<dbReference type="InterPro" id="IPR036513">
    <property type="entry name" value="STAS_dom_sf"/>
</dbReference>
<dbReference type="SUPFAM" id="SSF52091">
    <property type="entry name" value="SpoIIaa-like"/>
    <property type="match status" value="1"/>
</dbReference>
<dbReference type="NCBIfam" id="TIGR00377">
    <property type="entry name" value="ant_ant_sig"/>
    <property type="match status" value="1"/>
</dbReference>
<comment type="similarity">
    <text evidence="1 2">Belongs to the anti-sigma-factor antagonist family.</text>
</comment>
<evidence type="ECO:0000313" key="4">
    <source>
        <dbReference type="EMBL" id="MBP2325771.1"/>
    </source>
</evidence>
<dbReference type="Gene3D" id="3.30.750.24">
    <property type="entry name" value="STAS domain"/>
    <property type="match status" value="1"/>
</dbReference>
<comment type="caution">
    <text evidence="4">The sequence shown here is derived from an EMBL/GenBank/DDBJ whole genome shotgun (WGS) entry which is preliminary data.</text>
</comment>
<protein>
    <recommendedName>
        <fullName evidence="2">Anti-sigma factor antagonist</fullName>
    </recommendedName>
</protein>
<organism evidence="4 5">
    <name type="scientific">Kibdelosporangium banguiense</name>
    <dbReference type="NCBI Taxonomy" id="1365924"/>
    <lineage>
        <taxon>Bacteria</taxon>
        <taxon>Bacillati</taxon>
        <taxon>Actinomycetota</taxon>
        <taxon>Actinomycetes</taxon>
        <taxon>Pseudonocardiales</taxon>
        <taxon>Pseudonocardiaceae</taxon>
        <taxon>Kibdelosporangium</taxon>
    </lineage>
</organism>
<dbReference type="PANTHER" id="PTHR33495:SF13">
    <property type="entry name" value="ANTI-SIGMA-F FACTOR ANTAGONIST RSFB"/>
    <property type="match status" value="1"/>
</dbReference>
<dbReference type="EMBL" id="JAGINW010000001">
    <property type="protein sequence ID" value="MBP2325771.1"/>
    <property type="molecule type" value="Genomic_DNA"/>
</dbReference>
<gene>
    <name evidence="4" type="ORF">JOF56_006156</name>
</gene>
<dbReference type="Proteomes" id="UP001519332">
    <property type="component" value="Unassembled WGS sequence"/>
</dbReference>
<accession>A0ABS4TMY0</accession>
<dbReference type="InterPro" id="IPR003658">
    <property type="entry name" value="Anti-sigma_ant"/>
</dbReference>
<evidence type="ECO:0000259" key="3">
    <source>
        <dbReference type="PROSITE" id="PS50801"/>
    </source>
</evidence>
<dbReference type="CDD" id="cd07043">
    <property type="entry name" value="STAS_anti-anti-sigma_factors"/>
    <property type="match status" value="1"/>
</dbReference>
<evidence type="ECO:0000313" key="5">
    <source>
        <dbReference type="Proteomes" id="UP001519332"/>
    </source>
</evidence>
<dbReference type="Pfam" id="PF01740">
    <property type="entry name" value="STAS"/>
    <property type="match status" value="1"/>
</dbReference>
<evidence type="ECO:0000256" key="2">
    <source>
        <dbReference type="RuleBase" id="RU003749"/>
    </source>
</evidence>
<dbReference type="PROSITE" id="PS50801">
    <property type="entry name" value="STAS"/>
    <property type="match status" value="1"/>
</dbReference>
<dbReference type="RefSeq" id="WP_209642926.1">
    <property type="nucleotide sequence ID" value="NZ_JAGINW010000001.1"/>
</dbReference>
<keyword evidence="5" id="KW-1185">Reference proteome</keyword>
<name>A0ABS4TMY0_9PSEU</name>
<dbReference type="InterPro" id="IPR002645">
    <property type="entry name" value="STAS_dom"/>
</dbReference>
<sequence length="134" mass="14309">MNTPNGFTGSDDAHPGKLLTVDVQPHPRGIPLVRLLGDVDLATAPLFQRAVEQQVAQRQRFVVDMDGVDFLSSAGLAVLVDVRQQMAEKDLKWAVVAARATVTRPLEITGLLTMLPIFDTVPAALDAVADPVAG</sequence>
<evidence type="ECO:0000256" key="1">
    <source>
        <dbReference type="ARBA" id="ARBA00009013"/>
    </source>
</evidence>